<comment type="caution">
    <text evidence="5">The sequence shown here is derived from an EMBL/GenBank/DDBJ whole genome shotgun (WGS) entry which is preliminary data.</text>
</comment>
<proteinExistence type="predicted"/>
<dbReference type="UniPathway" id="UPA00820"/>
<protein>
    <submittedName>
        <fullName evidence="5">Glycosyl transferase family 25</fullName>
    </submittedName>
</protein>
<comment type="pathway">
    <text evidence="2">Glycan metabolism; lacto-N-neotetraose biosynthesis.</text>
</comment>
<organism evidence="5 6">
    <name type="scientific">Paraburkholderia bannensis</name>
    <dbReference type="NCBI Taxonomy" id="765414"/>
    <lineage>
        <taxon>Bacteria</taxon>
        <taxon>Pseudomonadati</taxon>
        <taxon>Pseudomonadota</taxon>
        <taxon>Betaproteobacteria</taxon>
        <taxon>Burkholderiales</taxon>
        <taxon>Burkholderiaceae</taxon>
        <taxon>Paraburkholderia</taxon>
    </lineage>
</organism>
<name>A0A7W9TZ42_9BURK</name>
<dbReference type="GO" id="GO:0016740">
    <property type="term" value="F:transferase activity"/>
    <property type="evidence" value="ECO:0007669"/>
    <property type="project" value="UniProtKB-KW"/>
</dbReference>
<keyword evidence="6" id="KW-1185">Reference proteome</keyword>
<keyword evidence="3" id="KW-0448">Lipopolysaccharide biosynthesis</keyword>
<reference evidence="5 6" key="1">
    <citation type="submission" date="2020-08" db="EMBL/GenBank/DDBJ databases">
        <title>Above-ground endophytic microbial communities from plants in different locations in the United States.</title>
        <authorList>
            <person name="Frank C."/>
        </authorList>
    </citation>
    <scope>NUCLEOTIDE SEQUENCE [LARGE SCALE GENOMIC DNA]</scope>
    <source>
        <strain evidence="5 6">WP4_2_2</strain>
    </source>
</reference>
<dbReference type="InterPro" id="IPR002654">
    <property type="entry name" value="Glyco_trans_25"/>
</dbReference>
<evidence type="ECO:0000313" key="5">
    <source>
        <dbReference type="EMBL" id="MBB6102995.1"/>
    </source>
</evidence>
<comment type="pathway">
    <text evidence="1">Bacterial outer membrane biogenesis; lipooligosaccharide biosynthesis.</text>
</comment>
<evidence type="ECO:0000256" key="1">
    <source>
        <dbReference type="ARBA" id="ARBA00005068"/>
    </source>
</evidence>
<feature type="domain" description="Glycosyl transferase family 25" evidence="4">
    <location>
        <begin position="2"/>
        <end position="177"/>
    </location>
</feature>
<dbReference type="AlphaFoldDB" id="A0A7W9TZ42"/>
<dbReference type="EMBL" id="JACHBW010000007">
    <property type="protein sequence ID" value="MBB6102995.1"/>
    <property type="molecule type" value="Genomic_DNA"/>
</dbReference>
<evidence type="ECO:0000256" key="2">
    <source>
        <dbReference type="ARBA" id="ARBA00005222"/>
    </source>
</evidence>
<dbReference type="CDD" id="cd06532">
    <property type="entry name" value="Glyco_transf_25"/>
    <property type="match status" value="1"/>
</dbReference>
<dbReference type="Proteomes" id="UP000571554">
    <property type="component" value="Unassembled WGS sequence"/>
</dbReference>
<evidence type="ECO:0000259" key="4">
    <source>
        <dbReference type="Pfam" id="PF01755"/>
    </source>
</evidence>
<keyword evidence="5" id="KW-0808">Transferase</keyword>
<evidence type="ECO:0000313" key="6">
    <source>
        <dbReference type="Proteomes" id="UP000571554"/>
    </source>
</evidence>
<dbReference type="RefSeq" id="WP_183724536.1">
    <property type="nucleotide sequence ID" value="NZ_JACHBW010000007.1"/>
</dbReference>
<gene>
    <name evidence="5" type="ORF">F4827_002848</name>
</gene>
<sequence>MKIFVINLDKSTDRLSHMTRQIERLGYAWERFPACGPAQVEEMAKALALPLLHGACTMPEKGVALSHYAIWNMMLDEGIDHALVLEDDVHFCHDAKKHLESINEEIARGLQFDIIKIETFLAGIFVDREGIRLSDQAELHRLRSNHGGAAAYIISREGCRKMIARLATADRAVDLVMFDGDLESMRVFQLHPALCIQDFLRKQGKTGIVSTVGMERSESDYHSAWLEKLKSPFRGGYYFAQTLRVWGDGQMKIRSRYKDRI</sequence>
<accession>A0A7W9TZ42</accession>
<dbReference type="GO" id="GO:0009103">
    <property type="term" value="P:lipopolysaccharide biosynthetic process"/>
    <property type="evidence" value="ECO:0007669"/>
    <property type="project" value="UniProtKB-KW"/>
</dbReference>
<dbReference type="UniPathway" id="UPA00501"/>
<dbReference type="Pfam" id="PF01755">
    <property type="entry name" value="Glyco_transf_25"/>
    <property type="match status" value="1"/>
</dbReference>
<evidence type="ECO:0000256" key="3">
    <source>
        <dbReference type="ARBA" id="ARBA00022985"/>
    </source>
</evidence>